<dbReference type="EMBL" id="QUOT01000001">
    <property type="protein sequence ID" value="REL30885.1"/>
    <property type="molecule type" value="Genomic_DNA"/>
</dbReference>
<evidence type="ECO:0000256" key="6">
    <source>
        <dbReference type="ARBA" id="ARBA00023012"/>
    </source>
</evidence>
<protein>
    <recommendedName>
        <fullName evidence="2">histidine kinase</fullName>
        <ecNumber evidence="2">2.7.13.3</ecNumber>
    </recommendedName>
</protein>
<dbReference type="Pfam" id="PF02518">
    <property type="entry name" value="HATPase_c"/>
    <property type="match status" value="1"/>
</dbReference>
<evidence type="ECO:0000313" key="12">
    <source>
        <dbReference type="EMBL" id="REL30885.1"/>
    </source>
</evidence>
<dbReference type="Proteomes" id="UP000256899">
    <property type="component" value="Unassembled WGS sequence"/>
</dbReference>
<dbReference type="SUPFAM" id="SSF48452">
    <property type="entry name" value="TPR-like"/>
    <property type="match status" value="2"/>
</dbReference>
<keyword evidence="4" id="KW-0808">Transferase</keyword>
<dbReference type="GO" id="GO:0000155">
    <property type="term" value="F:phosphorelay sensor kinase activity"/>
    <property type="evidence" value="ECO:0007669"/>
    <property type="project" value="InterPro"/>
</dbReference>
<keyword evidence="10" id="KW-0732">Signal</keyword>
<evidence type="ECO:0000259" key="11">
    <source>
        <dbReference type="PROSITE" id="PS50109"/>
    </source>
</evidence>
<name>A0A3E0U3W7_9GAMM</name>
<dbReference type="Pfam" id="PF13424">
    <property type="entry name" value="TPR_12"/>
    <property type="match status" value="1"/>
</dbReference>
<dbReference type="PROSITE" id="PS50293">
    <property type="entry name" value="TPR_REGION"/>
    <property type="match status" value="1"/>
</dbReference>
<reference evidence="13" key="1">
    <citation type="submission" date="2018-08" db="EMBL/GenBank/DDBJ databases">
        <title>Thalassotalea euphylliae genome.</title>
        <authorList>
            <person name="Summers S."/>
            <person name="Rice S.A."/>
            <person name="Freckelton M.L."/>
            <person name="Nedved B.T."/>
            <person name="Hadfield M.G."/>
        </authorList>
    </citation>
    <scope>NUCLEOTIDE SEQUENCE [LARGE SCALE GENOMIC DNA]</scope>
    <source>
        <strain evidence="13">H3</strain>
    </source>
</reference>
<dbReference type="Pfam" id="PF00512">
    <property type="entry name" value="HisKA"/>
    <property type="match status" value="1"/>
</dbReference>
<dbReference type="InterPro" id="IPR036890">
    <property type="entry name" value="HATPase_C_sf"/>
</dbReference>
<feature type="coiled-coil region" evidence="8">
    <location>
        <begin position="411"/>
        <end position="457"/>
    </location>
</feature>
<dbReference type="InterPro" id="IPR011990">
    <property type="entry name" value="TPR-like_helical_dom_sf"/>
</dbReference>
<feature type="signal peptide" evidence="10">
    <location>
        <begin position="1"/>
        <end position="19"/>
    </location>
</feature>
<keyword evidence="6" id="KW-0902">Two-component regulatory system</keyword>
<feature type="transmembrane region" description="Helical" evidence="9">
    <location>
        <begin position="458"/>
        <end position="477"/>
    </location>
</feature>
<keyword evidence="9" id="KW-1133">Transmembrane helix</keyword>
<accession>A0A3E0U3W7</accession>
<evidence type="ECO:0000256" key="10">
    <source>
        <dbReference type="SAM" id="SignalP"/>
    </source>
</evidence>
<evidence type="ECO:0000256" key="2">
    <source>
        <dbReference type="ARBA" id="ARBA00012438"/>
    </source>
</evidence>
<keyword evidence="5" id="KW-0418">Kinase</keyword>
<feature type="domain" description="Histidine kinase" evidence="11">
    <location>
        <begin position="503"/>
        <end position="714"/>
    </location>
</feature>
<dbReference type="Gene3D" id="1.10.287.130">
    <property type="match status" value="1"/>
</dbReference>
<feature type="chain" id="PRO_5017800146" description="histidine kinase" evidence="10">
    <location>
        <begin position="20"/>
        <end position="714"/>
    </location>
</feature>
<comment type="caution">
    <text evidence="12">The sequence shown here is derived from an EMBL/GenBank/DDBJ whole genome shotgun (WGS) entry which is preliminary data.</text>
</comment>
<dbReference type="FunFam" id="3.30.565.10:FF:000006">
    <property type="entry name" value="Sensor histidine kinase WalK"/>
    <property type="match status" value="1"/>
</dbReference>
<evidence type="ECO:0000313" key="13">
    <source>
        <dbReference type="Proteomes" id="UP000256899"/>
    </source>
</evidence>
<dbReference type="EC" id="2.7.13.3" evidence="2"/>
<dbReference type="SMART" id="SM00388">
    <property type="entry name" value="HisKA"/>
    <property type="match status" value="1"/>
</dbReference>
<dbReference type="SMART" id="SM00028">
    <property type="entry name" value="TPR"/>
    <property type="match status" value="5"/>
</dbReference>
<dbReference type="GO" id="GO:0004721">
    <property type="term" value="F:phosphoprotein phosphatase activity"/>
    <property type="evidence" value="ECO:0007669"/>
    <property type="project" value="TreeGrafter"/>
</dbReference>
<keyword evidence="13" id="KW-1185">Reference proteome</keyword>
<comment type="catalytic activity">
    <reaction evidence="1">
        <text>ATP + protein L-histidine = ADP + protein N-phospho-L-histidine.</text>
        <dbReference type="EC" id="2.7.13.3"/>
    </reaction>
</comment>
<dbReference type="PANTHER" id="PTHR45453:SF1">
    <property type="entry name" value="PHOSPHATE REGULON SENSOR PROTEIN PHOR"/>
    <property type="match status" value="1"/>
</dbReference>
<dbReference type="GO" id="GO:0016036">
    <property type="term" value="P:cellular response to phosphate starvation"/>
    <property type="evidence" value="ECO:0007669"/>
    <property type="project" value="TreeGrafter"/>
</dbReference>
<keyword evidence="7" id="KW-0802">TPR repeat</keyword>
<feature type="repeat" description="TPR" evidence="7">
    <location>
        <begin position="216"/>
        <end position="249"/>
    </location>
</feature>
<dbReference type="InterPro" id="IPR036097">
    <property type="entry name" value="HisK_dim/P_sf"/>
</dbReference>
<evidence type="ECO:0000256" key="8">
    <source>
        <dbReference type="SAM" id="Coils"/>
    </source>
</evidence>
<dbReference type="CDD" id="cd00082">
    <property type="entry name" value="HisKA"/>
    <property type="match status" value="1"/>
</dbReference>
<evidence type="ECO:0000256" key="3">
    <source>
        <dbReference type="ARBA" id="ARBA00022553"/>
    </source>
</evidence>
<dbReference type="PANTHER" id="PTHR45453">
    <property type="entry name" value="PHOSPHATE REGULON SENSOR PROTEIN PHOR"/>
    <property type="match status" value="1"/>
</dbReference>
<dbReference type="GO" id="GO:0005886">
    <property type="term" value="C:plasma membrane"/>
    <property type="evidence" value="ECO:0007669"/>
    <property type="project" value="TreeGrafter"/>
</dbReference>
<keyword evidence="9" id="KW-0812">Transmembrane</keyword>
<evidence type="ECO:0000256" key="5">
    <source>
        <dbReference type="ARBA" id="ARBA00022777"/>
    </source>
</evidence>
<keyword evidence="8" id="KW-0175">Coiled coil</keyword>
<dbReference type="SUPFAM" id="SSF47384">
    <property type="entry name" value="Homodimeric domain of signal transducing histidine kinase"/>
    <property type="match status" value="1"/>
</dbReference>
<sequence length="714" mass="80153">MHNIIVALLLLLTLAQAFAFESNYQGLLDEIVATEVPSAENEARLTALFEHQDQGIRVSAKIRIAELYWKTGRFEQAEAVLQDVSRGFDNYPPKYQVESLLTQASFESRRNNHREVEKYARRAAAIAKASHQPLLANTYYVLGNSLMAQRKILAAKQHFELALAQYKQMKDDTGLLLTLNSLGVVHKDNGDLANGIKYLLQAREAVERGGSKGYRATVYYNLGDVFRDSHEPEKAASYYQQALEIDLELGDLGNVAYDYTGLAHAYSALEQHTKALQNNQKAIQQLVKIKAPQELSRAYLQQSRIYRDLADQTEQLKSLQLAERTAAQSQSKYQIMSVDIEKAKYSLEQQDHQQALKQLLSALAIADELSLEPVQLEVNKLLADAYQPLNDYKKANQHLSTSFALQQKLDNEDLREKSERYKGDLNLLEEQLKVSQLEQKEAEQAQAIEMQEAVKQRLVIMMLASTIVFIVLVIFLIQRRKLAVLKADLFEQALQQKQQLFADVSHELRTPLTALKLQIQALQHDLVSNVEDSYDKLAGKVNEINRLIADIYQLAQADTNAIELNLTEVALSPLFERWQADWQSTVENSGFAWGCQLALANTRKSMDTERIKQVIDNLLSNATVYTDKPGKIVLTAAIENQQLVVSVEDTAPTVSEDKLGKIFARLYRVESSRSRQTGGSGLGLAICESLIKAHGGKISAKQSELGGLKVSFSL</sequence>
<dbReference type="InterPro" id="IPR004358">
    <property type="entry name" value="Sig_transdc_His_kin-like_C"/>
</dbReference>
<proteinExistence type="predicted"/>
<dbReference type="PROSITE" id="PS50109">
    <property type="entry name" value="HIS_KIN"/>
    <property type="match status" value="1"/>
</dbReference>
<dbReference type="RefSeq" id="WP_116015367.1">
    <property type="nucleotide sequence ID" value="NZ_QUOT01000001.1"/>
</dbReference>
<dbReference type="AlphaFoldDB" id="A0A3E0U3W7"/>
<dbReference type="InterPro" id="IPR019734">
    <property type="entry name" value="TPR_rpt"/>
</dbReference>
<evidence type="ECO:0000256" key="1">
    <source>
        <dbReference type="ARBA" id="ARBA00000085"/>
    </source>
</evidence>
<keyword evidence="9" id="KW-0472">Membrane</keyword>
<organism evidence="12 13">
    <name type="scientific">Thalassotalea euphylliae</name>
    <dbReference type="NCBI Taxonomy" id="1655234"/>
    <lineage>
        <taxon>Bacteria</taxon>
        <taxon>Pseudomonadati</taxon>
        <taxon>Pseudomonadota</taxon>
        <taxon>Gammaproteobacteria</taxon>
        <taxon>Alteromonadales</taxon>
        <taxon>Colwelliaceae</taxon>
        <taxon>Thalassotalea</taxon>
    </lineage>
</organism>
<dbReference type="Gene3D" id="1.25.40.10">
    <property type="entry name" value="Tetratricopeptide repeat domain"/>
    <property type="match status" value="3"/>
</dbReference>
<gene>
    <name evidence="12" type="ORF">DXX94_09225</name>
</gene>
<dbReference type="PROSITE" id="PS50005">
    <property type="entry name" value="TPR"/>
    <property type="match status" value="1"/>
</dbReference>
<dbReference type="InterPro" id="IPR005467">
    <property type="entry name" value="His_kinase_dom"/>
</dbReference>
<dbReference type="SUPFAM" id="SSF55874">
    <property type="entry name" value="ATPase domain of HSP90 chaperone/DNA topoisomerase II/histidine kinase"/>
    <property type="match status" value="1"/>
</dbReference>
<dbReference type="SMART" id="SM00387">
    <property type="entry name" value="HATPase_c"/>
    <property type="match status" value="1"/>
</dbReference>
<evidence type="ECO:0000256" key="9">
    <source>
        <dbReference type="SAM" id="Phobius"/>
    </source>
</evidence>
<dbReference type="Pfam" id="PF13181">
    <property type="entry name" value="TPR_8"/>
    <property type="match status" value="1"/>
</dbReference>
<dbReference type="InterPro" id="IPR003594">
    <property type="entry name" value="HATPase_dom"/>
</dbReference>
<keyword evidence="3" id="KW-0597">Phosphoprotein</keyword>
<evidence type="ECO:0000256" key="4">
    <source>
        <dbReference type="ARBA" id="ARBA00022679"/>
    </source>
</evidence>
<dbReference type="InterPro" id="IPR050351">
    <property type="entry name" value="BphY/WalK/GraS-like"/>
</dbReference>
<dbReference type="InterPro" id="IPR003661">
    <property type="entry name" value="HisK_dim/P_dom"/>
</dbReference>
<dbReference type="Gene3D" id="3.30.565.10">
    <property type="entry name" value="Histidine kinase-like ATPase, C-terminal domain"/>
    <property type="match status" value="1"/>
</dbReference>
<evidence type="ECO:0000256" key="7">
    <source>
        <dbReference type="PROSITE-ProRule" id="PRU00339"/>
    </source>
</evidence>
<dbReference type="PRINTS" id="PR00344">
    <property type="entry name" value="BCTRLSENSOR"/>
</dbReference>